<name>A0AA38GWN1_TAXCH</name>
<dbReference type="InterPro" id="IPR002156">
    <property type="entry name" value="RNaseH_domain"/>
</dbReference>
<dbReference type="PANTHER" id="PTHR19229:SF205">
    <property type="entry name" value="ABC TRANSPORTER A FAMILY MEMBER 1-RELATED"/>
    <property type="match status" value="1"/>
</dbReference>
<feature type="non-terminal residue" evidence="8">
    <location>
        <position position="1"/>
    </location>
</feature>
<evidence type="ECO:0000256" key="3">
    <source>
        <dbReference type="ARBA" id="ARBA00022692"/>
    </source>
</evidence>
<comment type="caution">
    <text evidence="8">The sequence shown here is derived from an EMBL/GenBank/DDBJ whole genome shotgun (WGS) entry which is preliminary data.</text>
</comment>
<dbReference type="InterPro" id="IPR013525">
    <property type="entry name" value="ABC2_TM"/>
</dbReference>
<dbReference type="InterPro" id="IPR026082">
    <property type="entry name" value="ABCA"/>
</dbReference>
<dbReference type="GO" id="GO:0005524">
    <property type="term" value="F:ATP binding"/>
    <property type="evidence" value="ECO:0007669"/>
    <property type="project" value="InterPro"/>
</dbReference>
<feature type="transmembrane region" description="Helical" evidence="6">
    <location>
        <begin position="216"/>
        <end position="237"/>
    </location>
</feature>
<proteinExistence type="inferred from homology"/>
<evidence type="ECO:0000256" key="2">
    <source>
        <dbReference type="ARBA" id="ARBA00008526"/>
    </source>
</evidence>
<feature type="transmembrane region" description="Helical" evidence="6">
    <location>
        <begin position="107"/>
        <end position="126"/>
    </location>
</feature>
<gene>
    <name evidence="8" type="ORF">KI387_002615</name>
</gene>
<dbReference type="Pfam" id="PF00005">
    <property type="entry name" value="ABC_tran"/>
    <property type="match status" value="1"/>
</dbReference>
<accession>A0AA38GWN1</accession>
<dbReference type="PROSITE" id="PS50879">
    <property type="entry name" value="RNASE_H_1"/>
    <property type="match status" value="1"/>
</dbReference>
<reference evidence="8 9" key="1">
    <citation type="journal article" date="2021" name="Nat. Plants">
        <title>The Taxus genome provides insights into paclitaxel biosynthesis.</title>
        <authorList>
            <person name="Xiong X."/>
            <person name="Gou J."/>
            <person name="Liao Q."/>
            <person name="Li Y."/>
            <person name="Zhou Q."/>
            <person name="Bi G."/>
            <person name="Li C."/>
            <person name="Du R."/>
            <person name="Wang X."/>
            <person name="Sun T."/>
            <person name="Guo L."/>
            <person name="Liang H."/>
            <person name="Lu P."/>
            <person name="Wu Y."/>
            <person name="Zhang Z."/>
            <person name="Ro D.K."/>
            <person name="Shang Y."/>
            <person name="Huang S."/>
            <person name="Yan J."/>
        </authorList>
    </citation>
    <scope>NUCLEOTIDE SEQUENCE [LARGE SCALE GENOMIC DNA]</scope>
    <source>
        <strain evidence="8">Ta-2019</strain>
    </source>
</reference>
<dbReference type="InterPro" id="IPR027417">
    <property type="entry name" value="P-loop_NTPase"/>
</dbReference>
<dbReference type="PANTHER" id="PTHR19229">
    <property type="entry name" value="ATP-BINDING CASSETTE TRANSPORTER SUBFAMILY A ABCA"/>
    <property type="match status" value="1"/>
</dbReference>
<comment type="similarity">
    <text evidence="2">Belongs to the ABC transporter superfamily. ABCA family. CPR flippase (TC 3.A.1.211) subfamily.</text>
</comment>
<dbReference type="GO" id="GO:0016887">
    <property type="term" value="F:ATP hydrolysis activity"/>
    <property type="evidence" value="ECO:0007669"/>
    <property type="project" value="InterPro"/>
</dbReference>
<dbReference type="SUPFAM" id="SSF53098">
    <property type="entry name" value="Ribonuclease H-like"/>
    <property type="match status" value="1"/>
</dbReference>
<dbReference type="InterPro" id="IPR003439">
    <property type="entry name" value="ABC_transporter-like_ATP-bd"/>
</dbReference>
<organism evidence="8 9">
    <name type="scientific">Taxus chinensis</name>
    <name type="common">Chinese yew</name>
    <name type="synonym">Taxus wallichiana var. chinensis</name>
    <dbReference type="NCBI Taxonomy" id="29808"/>
    <lineage>
        <taxon>Eukaryota</taxon>
        <taxon>Viridiplantae</taxon>
        <taxon>Streptophyta</taxon>
        <taxon>Embryophyta</taxon>
        <taxon>Tracheophyta</taxon>
        <taxon>Spermatophyta</taxon>
        <taxon>Pinopsida</taxon>
        <taxon>Pinidae</taxon>
        <taxon>Conifers II</taxon>
        <taxon>Cupressales</taxon>
        <taxon>Taxaceae</taxon>
        <taxon>Taxus</taxon>
    </lineage>
</organism>
<dbReference type="Gene3D" id="3.40.50.300">
    <property type="entry name" value="P-loop containing nucleotide triphosphate hydrolases"/>
    <property type="match status" value="1"/>
</dbReference>
<dbReference type="Pfam" id="PF12698">
    <property type="entry name" value="ABC2_membrane_3"/>
    <property type="match status" value="1"/>
</dbReference>
<feature type="domain" description="RNase H type-1" evidence="7">
    <location>
        <begin position="582"/>
        <end position="673"/>
    </location>
</feature>
<dbReference type="SUPFAM" id="SSF52540">
    <property type="entry name" value="P-loop containing nucleoside triphosphate hydrolases"/>
    <property type="match status" value="1"/>
</dbReference>
<dbReference type="Pfam" id="PF13456">
    <property type="entry name" value="RVT_3"/>
    <property type="match status" value="1"/>
</dbReference>
<dbReference type="EMBL" id="JAHRHJ020000001">
    <property type="protein sequence ID" value="KAH9330507.1"/>
    <property type="molecule type" value="Genomic_DNA"/>
</dbReference>
<dbReference type="GO" id="GO:0005319">
    <property type="term" value="F:lipid transporter activity"/>
    <property type="evidence" value="ECO:0007669"/>
    <property type="project" value="TreeGrafter"/>
</dbReference>
<dbReference type="GO" id="GO:0003676">
    <property type="term" value="F:nucleic acid binding"/>
    <property type="evidence" value="ECO:0007669"/>
    <property type="project" value="InterPro"/>
</dbReference>
<evidence type="ECO:0000256" key="4">
    <source>
        <dbReference type="ARBA" id="ARBA00022989"/>
    </source>
</evidence>
<dbReference type="Gene3D" id="3.30.420.10">
    <property type="entry name" value="Ribonuclease H-like superfamily/Ribonuclease H"/>
    <property type="match status" value="1"/>
</dbReference>
<dbReference type="GO" id="GO:0004523">
    <property type="term" value="F:RNA-DNA hybrid ribonuclease activity"/>
    <property type="evidence" value="ECO:0007669"/>
    <property type="project" value="InterPro"/>
</dbReference>
<dbReference type="InterPro" id="IPR012337">
    <property type="entry name" value="RNaseH-like_sf"/>
</dbReference>
<keyword evidence="5 6" id="KW-0472">Membrane</keyword>
<dbReference type="AlphaFoldDB" id="A0AA38GWN1"/>
<keyword evidence="3 6" id="KW-0812">Transmembrane</keyword>
<dbReference type="CDD" id="cd06222">
    <property type="entry name" value="RNase_H_like"/>
    <property type="match status" value="1"/>
</dbReference>
<evidence type="ECO:0000259" key="7">
    <source>
        <dbReference type="PROSITE" id="PS50879"/>
    </source>
</evidence>
<evidence type="ECO:0000313" key="9">
    <source>
        <dbReference type="Proteomes" id="UP000824469"/>
    </source>
</evidence>
<protein>
    <recommendedName>
        <fullName evidence="7">RNase H type-1 domain-containing protein</fullName>
    </recommendedName>
</protein>
<comment type="subcellular location">
    <subcellularLocation>
        <location evidence="1">Membrane</location>
        <topology evidence="1">Multi-pass membrane protein</topology>
    </subcellularLocation>
</comment>
<feature type="transmembrane region" description="Helical" evidence="6">
    <location>
        <begin position="182"/>
        <end position="204"/>
    </location>
</feature>
<dbReference type="GO" id="GO:0016020">
    <property type="term" value="C:membrane"/>
    <property type="evidence" value="ECO:0007669"/>
    <property type="project" value="UniProtKB-SubCell"/>
</dbReference>
<dbReference type="InterPro" id="IPR044730">
    <property type="entry name" value="RNase_H-like_dom_plant"/>
</dbReference>
<keyword evidence="9" id="KW-1185">Reference proteome</keyword>
<dbReference type="OMA" id="SHCILAM"/>
<dbReference type="GO" id="GO:0140359">
    <property type="term" value="F:ABC-type transporter activity"/>
    <property type="evidence" value="ECO:0007669"/>
    <property type="project" value="InterPro"/>
</dbReference>
<keyword evidence="4 6" id="KW-1133">Transmembrane helix</keyword>
<sequence>VMGFASPAAVDKWLEANPMHCMGALHFLERSTTVISYGIQTNSTSTNRHGVYEDSSFKFQIPFQVAAEREIARYLVGDSNLRWTVALKEFAHPAIGRFSAVGPIGPTFLLAASMFGFVIQMSAFVAEKELRLRQAMTTMGLYDSVYWLTWLMWEGVLALVSSILLILFGMMFRFNFFLKNDFGVLFFMFFLFQSNMVGFAFMISSFISKSSSTTTVGFGVFIIGFSTQLVTTFGFPYSRIFSKGYQIAWSFFPPNLLAKGLSLLGDATTKKHNEGISWSNKSRCPAAASHCILAMDDVFKWLISTFFLWLLLAIYFDNVVADMNGVRKSILYFLYPSYWTGKENHRVEGGSLCSCTRSIPASSHKSPDDEDVIAEETLVKHQLAHNMIDPNVAVQICGLAKTFPHTMKIVSCCKCNCSVPYHAVKGLWIRLEKDELFCLLGHNGAGKTTTINCLTGVAPITAGDALMYGHSIRSASGKSRIQNFLGICPQFDILWNALSSHEHLYLFGSIKGIPPAAIIDVWEKIKSNFTESLKHKVSLPDQPSQEWEHIFQQISLDPKEATMLCFYKKKIVPNNTQVQDGKIYDVVINTDGASRGNPGRTTMGGMGRNREGEVHFLFAEKLGISTNNVAEINAIRRGILEAIKIGRRKIKIQSDSRIMMNLLSNSSNGYPPQ</sequence>
<evidence type="ECO:0000256" key="5">
    <source>
        <dbReference type="ARBA" id="ARBA00023136"/>
    </source>
</evidence>
<evidence type="ECO:0000256" key="1">
    <source>
        <dbReference type="ARBA" id="ARBA00004141"/>
    </source>
</evidence>
<dbReference type="InterPro" id="IPR036397">
    <property type="entry name" value="RNaseH_sf"/>
</dbReference>
<evidence type="ECO:0000313" key="8">
    <source>
        <dbReference type="EMBL" id="KAH9330507.1"/>
    </source>
</evidence>
<feature type="transmembrane region" description="Helical" evidence="6">
    <location>
        <begin position="298"/>
        <end position="316"/>
    </location>
</feature>
<feature type="transmembrane region" description="Helical" evidence="6">
    <location>
        <begin position="146"/>
        <end position="170"/>
    </location>
</feature>
<evidence type="ECO:0000256" key="6">
    <source>
        <dbReference type="SAM" id="Phobius"/>
    </source>
</evidence>
<dbReference type="Proteomes" id="UP000824469">
    <property type="component" value="Unassembled WGS sequence"/>
</dbReference>